<feature type="transmembrane region" description="Helical" evidence="8">
    <location>
        <begin position="51"/>
        <end position="72"/>
    </location>
</feature>
<evidence type="ECO:0000256" key="8">
    <source>
        <dbReference type="SAM" id="Phobius"/>
    </source>
</evidence>
<feature type="transmembrane region" description="Helical" evidence="8">
    <location>
        <begin position="199"/>
        <end position="217"/>
    </location>
</feature>
<dbReference type="GO" id="GO:0016787">
    <property type="term" value="F:hydrolase activity"/>
    <property type="evidence" value="ECO:0007669"/>
    <property type="project" value="UniProtKB-KW"/>
</dbReference>
<organism evidence="10 11">
    <name type="scientific">Novosphingobium aquae</name>
    <dbReference type="NCBI Taxonomy" id="3133435"/>
    <lineage>
        <taxon>Bacteria</taxon>
        <taxon>Pseudomonadati</taxon>
        <taxon>Pseudomonadota</taxon>
        <taxon>Alphaproteobacteria</taxon>
        <taxon>Sphingomonadales</taxon>
        <taxon>Sphingomonadaceae</taxon>
        <taxon>Novosphingobium</taxon>
    </lineage>
</organism>
<evidence type="ECO:0000313" key="10">
    <source>
        <dbReference type="EMBL" id="MEJ6008914.1"/>
    </source>
</evidence>
<feature type="domain" description="Methanolan biosynthesis EpsI" evidence="9">
    <location>
        <begin position="320"/>
        <end position="507"/>
    </location>
</feature>
<dbReference type="InterPro" id="IPR017540">
    <property type="entry name" value="Exosortase-1"/>
</dbReference>
<dbReference type="InterPro" id="IPR014263">
    <property type="entry name" value="Methanolan_biosynth_EpsI"/>
</dbReference>
<dbReference type="Proteomes" id="UP001379235">
    <property type="component" value="Unassembled WGS sequence"/>
</dbReference>
<evidence type="ECO:0000256" key="3">
    <source>
        <dbReference type="ARBA" id="ARBA00022670"/>
    </source>
</evidence>
<dbReference type="Pfam" id="PF09721">
    <property type="entry name" value="Exosortase_EpsH"/>
    <property type="match status" value="1"/>
</dbReference>
<comment type="caution">
    <text evidence="10">The sequence shown here is derived from an EMBL/GenBank/DDBJ whole genome shotgun (WGS) entry which is preliminary data.</text>
</comment>
<dbReference type="NCBIfam" id="TIGR03109">
    <property type="entry name" value="exosort_XrtA"/>
    <property type="match status" value="1"/>
</dbReference>
<evidence type="ECO:0000256" key="4">
    <source>
        <dbReference type="ARBA" id="ARBA00022692"/>
    </source>
</evidence>
<dbReference type="NCBIfam" id="TIGR04178">
    <property type="entry name" value="exo_archaeo"/>
    <property type="match status" value="1"/>
</dbReference>
<dbReference type="RefSeq" id="WP_339964599.1">
    <property type="nucleotide sequence ID" value="NZ_JBBHJY010000001.1"/>
</dbReference>
<keyword evidence="5 10" id="KW-0378">Hydrolase</keyword>
<comment type="subcellular location">
    <subcellularLocation>
        <location evidence="1">Cell membrane</location>
        <topology evidence="1">Multi-pass membrane protein</topology>
    </subcellularLocation>
</comment>
<evidence type="ECO:0000256" key="2">
    <source>
        <dbReference type="ARBA" id="ARBA00022475"/>
    </source>
</evidence>
<gene>
    <name evidence="10" type="primary">xrtA</name>
    <name evidence="10" type="ORF">WG900_03160</name>
</gene>
<accession>A0ABU8S4N6</accession>
<dbReference type="InterPro" id="IPR019127">
    <property type="entry name" value="Exosortase"/>
</dbReference>
<evidence type="ECO:0000313" key="11">
    <source>
        <dbReference type="Proteomes" id="UP001379235"/>
    </source>
</evidence>
<evidence type="ECO:0000256" key="6">
    <source>
        <dbReference type="ARBA" id="ARBA00022989"/>
    </source>
</evidence>
<feature type="transmembrane region" description="Helical" evidence="8">
    <location>
        <begin position="224"/>
        <end position="244"/>
    </location>
</feature>
<name>A0ABU8S4N6_9SPHN</name>
<dbReference type="InterPro" id="IPR013426">
    <property type="entry name" value="EpsH-like"/>
</dbReference>
<proteinExistence type="predicted"/>
<dbReference type="EMBL" id="JBBHJY010000001">
    <property type="protein sequence ID" value="MEJ6008914.1"/>
    <property type="molecule type" value="Genomic_DNA"/>
</dbReference>
<feature type="transmembrane region" description="Helical" evidence="8">
    <location>
        <begin position="264"/>
        <end position="285"/>
    </location>
</feature>
<keyword evidence="7 8" id="KW-0472">Membrane</keyword>
<keyword evidence="11" id="KW-1185">Reference proteome</keyword>
<protein>
    <submittedName>
        <fullName evidence="10">Exosortase A</fullName>
        <ecNumber evidence="10">3.4.22.-</ecNumber>
    </submittedName>
</protein>
<feature type="transmembrane region" description="Helical" evidence="8">
    <location>
        <begin position="84"/>
        <end position="104"/>
    </location>
</feature>
<feature type="transmembrane region" description="Helical" evidence="8">
    <location>
        <begin position="317"/>
        <end position="335"/>
    </location>
</feature>
<keyword evidence="2" id="KW-1003">Cell membrane</keyword>
<evidence type="ECO:0000256" key="1">
    <source>
        <dbReference type="ARBA" id="ARBA00004651"/>
    </source>
</evidence>
<keyword evidence="6 8" id="KW-1133">Transmembrane helix</keyword>
<dbReference type="Pfam" id="PF11984">
    <property type="entry name" value="DUF3485"/>
    <property type="match status" value="1"/>
</dbReference>
<feature type="transmembrane region" description="Helical" evidence="8">
    <location>
        <begin position="110"/>
        <end position="128"/>
    </location>
</feature>
<dbReference type="NCBIfam" id="TIGR02602">
    <property type="entry name" value="8TM_EpsH"/>
    <property type="match status" value="1"/>
</dbReference>
<evidence type="ECO:0000259" key="9">
    <source>
        <dbReference type="Pfam" id="PF11984"/>
    </source>
</evidence>
<dbReference type="NCBIfam" id="TIGR02914">
    <property type="entry name" value="EpsI_fam"/>
    <property type="match status" value="1"/>
</dbReference>
<keyword evidence="4 8" id="KW-0812">Transmembrane</keyword>
<evidence type="ECO:0000256" key="7">
    <source>
        <dbReference type="ARBA" id="ARBA00023136"/>
    </source>
</evidence>
<sequence length="519" mass="56863">MPRETPAIGFPRTYIDRVPAQWREPAAGLAVGWLLLIACFARDWAAMFDQWWNISTYTHVLLVPPIIGWLVWQRWPQLREMTPIGWRIGLWLFAGAAILWVLGAFSGFNLIRQAAAVAMLGASALAILGPKVGRALMFPLAYMAFLVPFGDELVPALQMITAEMVILLTRLSAIPAVIDGVFIDTSAGLFEVAEACSGVKFLIAMIAFGVLAAHVCFLSWKRRIAFLVLAIAAPILANGVRAWATIYVAQFKGAEYATGFDHIVYGWFFFALVIALVIVLGWHFFDRPPGAPMIDGEAILASPLLDRWSRRSVGIRPALVIMGLAVLGATSWAMAAERLSARLPEQLFLPDVAGWQRADYIPQAPWEPRASGAEHRLLGRYVNAQGETVDVFYALYSGQSEGREAGGFGEGALMPQSEWSWLSPGPELGASKADRLLARGQIERVAFTWYRSGGTLTGSNARLKLANTLDRLLLRSRPTAVLILSSEKTGTLKPEASVARFQSAIGPVDVWMDRVGAIR</sequence>
<evidence type="ECO:0000256" key="5">
    <source>
        <dbReference type="ARBA" id="ARBA00022801"/>
    </source>
</evidence>
<dbReference type="EC" id="3.4.22.-" evidence="10"/>
<keyword evidence="3" id="KW-0645">Protease</keyword>
<dbReference type="InterPro" id="IPR026392">
    <property type="entry name" value="Exo/Archaeosortase_dom"/>
</dbReference>
<reference evidence="10 11" key="1">
    <citation type="submission" date="2024-03" db="EMBL/GenBank/DDBJ databases">
        <authorList>
            <person name="Jo J.-H."/>
        </authorList>
    </citation>
    <scope>NUCLEOTIDE SEQUENCE [LARGE SCALE GENOMIC DNA]</scope>
    <source>
        <strain evidence="10 11">AS3R-12</strain>
    </source>
</reference>